<dbReference type="InterPro" id="IPR050903">
    <property type="entry name" value="Bact_Chemotaxis_MeTrfase"/>
</dbReference>
<feature type="domain" description="CheR-type methyltransferase" evidence="9">
    <location>
        <begin position="1"/>
        <end position="250"/>
    </location>
</feature>
<feature type="domain" description="PAS" evidence="7">
    <location>
        <begin position="500"/>
        <end position="548"/>
    </location>
</feature>
<gene>
    <name evidence="10" type="ORF">NO713_02343</name>
</gene>
<dbReference type="InterPro" id="IPR036804">
    <property type="entry name" value="CheR_N_sf"/>
</dbReference>
<feature type="domain" description="PAC" evidence="8">
    <location>
        <begin position="367"/>
        <end position="422"/>
    </location>
</feature>
<evidence type="ECO:0000256" key="3">
    <source>
        <dbReference type="ARBA" id="ARBA00022603"/>
    </source>
</evidence>
<feature type="region of interest" description="Disordered" evidence="6">
    <location>
        <begin position="437"/>
        <end position="456"/>
    </location>
</feature>
<dbReference type="InterPro" id="IPR029063">
    <property type="entry name" value="SAM-dependent_MTases_sf"/>
</dbReference>
<keyword evidence="5" id="KW-0949">S-adenosyl-L-methionine</keyword>
<dbReference type="EMBL" id="LR882967">
    <property type="protein sequence ID" value="CAD5947652.1"/>
    <property type="molecule type" value="Genomic_DNA"/>
</dbReference>
<dbReference type="Gene3D" id="1.20.1480.30">
    <property type="entry name" value="Designed four-helix bundle protein"/>
    <property type="match status" value="1"/>
</dbReference>
<dbReference type="PANTHER" id="PTHR24422">
    <property type="entry name" value="CHEMOTAXIS PROTEIN METHYLTRANSFERASE"/>
    <property type="match status" value="1"/>
</dbReference>
<evidence type="ECO:0000256" key="1">
    <source>
        <dbReference type="ARBA" id="ARBA00001541"/>
    </source>
</evidence>
<evidence type="ECO:0000313" key="11">
    <source>
        <dbReference type="Proteomes" id="UP001153719"/>
    </source>
</evidence>
<dbReference type="InterPro" id="IPR000780">
    <property type="entry name" value="CheR_MeTrfase"/>
</dbReference>
<keyword evidence="4" id="KW-0808">Transferase</keyword>
<dbReference type="PROSITE" id="PS50123">
    <property type="entry name" value="CHER"/>
    <property type="match status" value="1"/>
</dbReference>
<organism evidence="10 11">
    <name type="scientific">Planktothrix pseudagardhii</name>
    <dbReference type="NCBI Taxonomy" id="132604"/>
    <lineage>
        <taxon>Bacteria</taxon>
        <taxon>Bacillati</taxon>
        <taxon>Cyanobacteriota</taxon>
        <taxon>Cyanophyceae</taxon>
        <taxon>Oscillatoriophycideae</taxon>
        <taxon>Oscillatoriales</taxon>
        <taxon>Microcoleaceae</taxon>
        <taxon>Planktothrix</taxon>
    </lineage>
</organism>
<evidence type="ECO:0000256" key="2">
    <source>
        <dbReference type="ARBA" id="ARBA00012534"/>
    </source>
</evidence>
<dbReference type="InterPro" id="IPR022641">
    <property type="entry name" value="CheR_N"/>
</dbReference>
<dbReference type="Pfam" id="PF03705">
    <property type="entry name" value="CheR_N"/>
    <property type="match status" value="1"/>
</dbReference>
<dbReference type="InterPro" id="IPR022642">
    <property type="entry name" value="CheR_C"/>
</dbReference>
<dbReference type="EC" id="2.1.1.80" evidence="2"/>
<dbReference type="AlphaFoldDB" id="A0A9W4CNY3"/>
<dbReference type="SUPFAM" id="SSF47757">
    <property type="entry name" value="Chemotaxis receptor methyltransferase CheR, N-terminal domain"/>
    <property type="match status" value="1"/>
</dbReference>
<name>A0A9W4CNY3_9CYAN</name>
<sequence length="620" mass="71574">MTNSSKNIEFEALLDYVKRSRGFDFAGYKRSSLMRRVNKRMQTINIEGYSNYLDYLEVHPEEFNFLFTTILINVTSFWRDRTAWDYVRDEIIPRILATKEPHETIRIWSAGCASGEEAYTISMMVAEAIGIEQFRERVKIYATDIDEEALNQARQAIYLQKDLNGLSPEQIEQFFEKIDTRYTFRKDLRRCVIFGRHDLLQDAPISKVDLLVCRNTLMYFNAEAQSRILARFHFALRDGGFLFLGKAEMLLTHANTFTPTDLKCRVFAKVPKLNLRDRLLIMAQTGNEEAVNHLSSHVRLRELAFDSGPCARIIIDTNGLLALANERARFLFSLTTRDVGRPLQDLEISYRPIELRSCMEQAYSEKRPVNIRDIEWQMASGDIIFIDVQVCPLLDANNQTLGISINFIDMTRYKNLQEDLEHSNQELEMAYEELQSTNEELETTNEELQSSNEELETTNEELQSTNEELETMNEELQSTNEELQTVNDELQRRGEELNQANAFLQSILTSLRGGVVVLNRDLQVQIWNYKSEDLWGLRHEEAIKQNFLNLDIGLPVDKLRQPIRICLSGEPNQSSKIIVNAINRRGKSIQCQVNCSPLMGSQGQIQGVILLMEELEEANS</sequence>
<reference evidence="10" key="1">
    <citation type="submission" date="2020-09" db="EMBL/GenBank/DDBJ databases">
        <authorList>
            <person name="Blom J."/>
        </authorList>
    </citation>
    <scope>NUCLEOTIDE SEQUENCE</scope>
    <source>
        <strain evidence="10">No.713</strain>
    </source>
</reference>
<evidence type="ECO:0000256" key="5">
    <source>
        <dbReference type="ARBA" id="ARBA00022691"/>
    </source>
</evidence>
<evidence type="ECO:0000256" key="4">
    <source>
        <dbReference type="ARBA" id="ARBA00022679"/>
    </source>
</evidence>
<keyword evidence="3" id="KW-0489">Methyltransferase</keyword>
<dbReference type="SUPFAM" id="SSF55785">
    <property type="entry name" value="PYP-like sensor domain (PAS domain)"/>
    <property type="match status" value="2"/>
</dbReference>
<dbReference type="InterPro" id="IPR000700">
    <property type="entry name" value="PAS-assoc_C"/>
</dbReference>
<proteinExistence type="predicted"/>
<keyword evidence="11" id="KW-1185">Reference proteome</keyword>
<dbReference type="NCBIfam" id="TIGR00229">
    <property type="entry name" value="sensory_box"/>
    <property type="match status" value="2"/>
</dbReference>
<evidence type="ECO:0000256" key="6">
    <source>
        <dbReference type="SAM" id="MobiDB-lite"/>
    </source>
</evidence>
<dbReference type="Gene3D" id="3.40.50.150">
    <property type="entry name" value="Vaccinia Virus protein VP39"/>
    <property type="match status" value="1"/>
</dbReference>
<evidence type="ECO:0000259" key="8">
    <source>
        <dbReference type="PROSITE" id="PS50113"/>
    </source>
</evidence>
<dbReference type="InterPro" id="IPR013767">
    <property type="entry name" value="PAS_fold"/>
</dbReference>
<dbReference type="InterPro" id="IPR035965">
    <property type="entry name" value="PAS-like_dom_sf"/>
</dbReference>
<accession>A0A9W4CNY3</accession>
<dbReference type="GO" id="GO:0008983">
    <property type="term" value="F:protein-glutamate O-methyltransferase activity"/>
    <property type="evidence" value="ECO:0007669"/>
    <property type="project" value="UniProtKB-EC"/>
</dbReference>
<dbReference type="SMART" id="SM00138">
    <property type="entry name" value="MeTrc"/>
    <property type="match status" value="1"/>
</dbReference>
<dbReference type="Pfam" id="PF00989">
    <property type="entry name" value="PAS"/>
    <property type="match status" value="2"/>
</dbReference>
<evidence type="ECO:0000259" key="9">
    <source>
        <dbReference type="PROSITE" id="PS50123"/>
    </source>
</evidence>
<evidence type="ECO:0000313" key="10">
    <source>
        <dbReference type="EMBL" id="CAD5947652.1"/>
    </source>
</evidence>
<dbReference type="KEGG" id="ppsu:NO713_02343"/>
<dbReference type="PROSITE" id="PS50113">
    <property type="entry name" value="PAC"/>
    <property type="match status" value="1"/>
</dbReference>
<dbReference type="Gene3D" id="1.10.155.10">
    <property type="entry name" value="Chemotaxis receptor methyltransferase CheR, N-terminal domain"/>
    <property type="match status" value="1"/>
</dbReference>
<dbReference type="Proteomes" id="UP001153719">
    <property type="component" value="Chromosome"/>
</dbReference>
<dbReference type="PANTHER" id="PTHR24422:SF10">
    <property type="entry name" value="CHEMOTAXIS PROTEIN METHYLTRANSFERASE 2"/>
    <property type="match status" value="1"/>
</dbReference>
<dbReference type="CDD" id="cd02440">
    <property type="entry name" value="AdoMet_MTases"/>
    <property type="match status" value="1"/>
</dbReference>
<dbReference type="PROSITE" id="PS50112">
    <property type="entry name" value="PAS"/>
    <property type="match status" value="1"/>
</dbReference>
<dbReference type="Pfam" id="PF01739">
    <property type="entry name" value="CheR"/>
    <property type="match status" value="1"/>
</dbReference>
<dbReference type="CDD" id="cd00130">
    <property type="entry name" value="PAS"/>
    <property type="match status" value="2"/>
</dbReference>
<dbReference type="SMART" id="SM00091">
    <property type="entry name" value="PAS"/>
    <property type="match status" value="2"/>
</dbReference>
<dbReference type="RefSeq" id="WP_254173770.1">
    <property type="nucleotide sequence ID" value="NZ_LR882967.1"/>
</dbReference>
<protein>
    <recommendedName>
        <fullName evidence="2">protein-glutamate O-methyltransferase</fullName>
        <ecNumber evidence="2">2.1.1.80</ecNumber>
    </recommendedName>
</protein>
<dbReference type="GO" id="GO:0032259">
    <property type="term" value="P:methylation"/>
    <property type="evidence" value="ECO:0007669"/>
    <property type="project" value="UniProtKB-KW"/>
</dbReference>
<dbReference type="InterPro" id="IPR000014">
    <property type="entry name" value="PAS"/>
</dbReference>
<dbReference type="GO" id="GO:0006355">
    <property type="term" value="P:regulation of DNA-templated transcription"/>
    <property type="evidence" value="ECO:0007669"/>
    <property type="project" value="InterPro"/>
</dbReference>
<dbReference type="PRINTS" id="PR00996">
    <property type="entry name" value="CHERMTFRASE"/>
</dbReference>
<dbReference type="SUPFAM" id="SSF90257">
    <property type="entry name" value="Myosin rod fragments"/>
    <property type="match status" value="1"/>
</dbReference>
<comment type="catalytic activity">
    <reaction evidence="1">
        <text>L-glutamyl-[protein] + S-adenosyl-L-methionine = [protein]-L-glutamate 5-O-methyl ester + S-adenosyl-L-homocysteine</text>
        <dbReference type="Rhea" id="RHEA:24452"/>
        <dbReference type="Rhea" id="RHEA-COMP:10208"/>
        <dbReference type="Rhea" id="RHEA-COMP:10311"/>
        <dbReference type="ChEBI" id="CHEBI:29973"/>
        <dbReference type="ChEBI" id="CHEBI:57856"/>
        <dbReference type="ChEBI" id="CHEBI:59789"/>
        <dbReference type="ChEBI" id="CHEBI:82795"/>
        <dbReference type="EC" id="2.1.1.80"/>
    </reaction>
</comment>
<evidence type="ECO:0000259" key="7">
    <source>
        <dbReference type="PROSITE" id="PS50112"/>
    </source>
</evidence>
<dbReference type="Gene3D" id="3.30.450.20">
    <property type="entry name" value="PAS domain"/>
    <property type="match status" value="2"/>
</dbReference>
<dbReference type="SUPFAM" id="SSF53335">
    <property type="entry name" value="S-adenosyl-L-methionine-dependent methyltransferases"/>
    <property type="match status" value="1"/>
</dbReference>